<gene>
    <name evidence="2" type="ORF">CA85_17800</name>
</gene>
<feature type="chain" id="PRO_5022812477" evidence="1">
    <location>
        <begin position="24"/>
        <end position="446"/>
    </location>
</feature>
<dbReference type="Proteomes" id="UP000318053">
    <property type="component" value="Unassembled WGS sequence"/>
</dbReference>
<dbReference type="RefSeq" id="WP_146390845.1">
    <property type="nucleotide sequence ID" value="NZ_SJPK01000003.1"/>
</dbReference>
<proteinExistence type="predicted"/>
<dbReference type="AlphaFoldDB" id="A0A5C5YFP8"/>
<reference evidence="2 3" key="1">
    <citation type="submission" date="2019-02" db="EMBL/GenBank/DDBJ databases">
        <title>Deep-cultivation of Planctomycetes and their phenomic and genomic characterization uncovers novel biology.</title>
        <authorList>
            <person name="Wiegand S."/>
            <person name="Jogler M."/>
            <person name="Boedeker C."/>
            <person name="Pinto D."/>
            <person name="Vollmers J."/>
            <person name="Rivas-Marin E."/>
            <person name="Kohn T."/>
            <person name="Peeters S.H."/>
            <person name="Heuer A."/>
            <person name="Rast P."/>
            <person name="Oberbeckmann S."/>
            <person name="Bunk B."/>
            <person name="Jeske O."/>
            <person name="Meyerdierks A."/>
            <person name="Storesund J.E."/>
            <person name="Kallscheuer N."/>
            <person name="Luecker S."/>
            <person name="Lage O.M."/>
            <person name="Pohl T."/>
            <person name="Merkel B.J."/>
            <person name="Hornburger P."/>
            <person name="Mueller R.-W."/>
            <person name="Bruemmer F."/>
            <person name="Labrenz M."/>
            <person name="Spormann A.M."/>
            <person name="Op Den Camp H."/>
            <person name="Overmann J."/>
            <person name="Amann R."/>
            <person name="Jetten M.S.M."/>
            <person name="Mascher T."/>
            <person name="Medema M.H."/>
            <person name="Devos D.P."/>
            <person name="Kaster A.-K."/>
            <person name="Ovreas L."/>
            <person name="Rohde M."/>
            <person name="Galperin M.Y."/>
            <person name="Jogler C."/>
        </authorList>
    </citation>
    <scope>NUCLEOTIDE SEQUENCE [LARGE SCALE GENOMIC DNA]</scope>
    <source>
        <strain evidence="2 3">CA85</strain>
    </source>
</reference>
<evidence type="ECO:0000313" key="2">
    <source>
        <dbReference type="EMBL" id="TWT73311.1"/>
    </source>
</evidence>
<sequence precursor="true">MRTSFRFLTSCCLVLASTSLCFAEGRTVARVFWQDDTDATVRYGDLKRSAEGWSIQPTPITDFPKLDIDAQSLVQMRSDDGLLLIGVRDDANGELGSGWVAVESGAEEEPHGDHSHWRLNNSPSVLHVNIGVDQGNPAHVYQYGKSFVLANDAKNGFTITSASALRSSESAPDAAKFYDGGNGHITLAVIEDQVAYSTWIARDGDDSGRVDVVGLGDNEGKKYSIQCPSGGLHGATANSGKVFLAPSDGVCWVDADLECDDAPETVDVHYLSLGKDDDDAPLRTGAFENLDQRVVFTAGKGENAKLCWIDASSDSPSIESLPIELSGDESLTTPLAIKSRGGKSLILLFRENRNAPETDELLVIDVDANRDGNWEDAALTHTVDIGRNQIQGHGGHHQALQLPSRRHLLVSNPADGTLSLISLSDWTVQETFSVEGQPARMAAFGE</sequence>
<comment type="caution">
    <text evidence="2">The sequence shown here is derived from an EMBL/GenBank/DDBJ whole genome shotgun (WGS) entry which is preliminary data.</text>
</comment>
<name>A0A5C5YFP8_9BACT</name>
<keyword evidence="3" id="KW-1185">Reference proteome</keyword>
<evidence type="ECO:0000313" key="3">
    <source>
        <dbReference type="Proteomes" id="UP000318053"/>
    </source>
</evidence>
<organism evidence="2 3">
    <name type="scientific">Allorhodopirellula solitaria</name>
    <dbReference type="NCBI Taxonomy" id="2527987"/>
    <lineage>
        <taxon>Bacteria</taxon>
        <taxon>Pseudomonadati</taxon>
        <taxon>Planctomycetota</taxon>
        <taxon>Planctomycetia</taxon>
        <taxon>Pirellulales</taxon>
        <taxon>Pirellulaceae</taxon>
        <taxon>Allorhodopirellula</taxon>
    </lineage>
</organism>
<feature type="signal peptide" evidence="1">
    <location>
        <begin position="1"/>
        <end position="23"/>
    </location>
</feature>
<protein>
    <submittedName>
        <fullName evidence="2">Uncharacterized protein</fullName>
    </submittedName>
</protein>
<accession>A0A5C5YFP8</accession>
<dbReference type="OrthoDB" id="208311at2"/>
<evidence type="ECO:0000256" key="1">
    <source>
        <dbReference type="SAM" id="SignalP"/>
    </source>
</evidence>
<dbReference type="EMBL" id="SJPK01000003">
    <property type="protein sequence ID" value="TWT73311.1"/>
    <property type="molecule type" value="Genomic_DNA"/>
</dbReference>
<keyword evidence="1" id="KW-0732">Signal</keyword>